<evidence type="ECO:0000313" key="2">
    <source>
        <dbReference type="Proteomes" id="UP000028761"/>
    </source>
</evidence>
<dbReference type="GeneTree" id="ENSGT01150000286943"/>
<reference evidence="1" key="3">
    <citation type="submission" date="2025-09" db="UniProtKB">
        <authorList>
            <consortium name="Ensembl"/>
        </authorList>
    </citation>
    <scope>IDENTIFICATION</scope>
</reference>
<dbReference type="OMA" id="WDYRREQ"/>
<organism evidence="1 2">
    <name type="scientific">Papio anubis</name>
    <name type="common">Olive baboon</name>
    <dbReference type="NCBI Taxonomy" id="9555"/>
    <lineage>
        <taxon>Eukaryota</taxon>
        <taxon>Metazoa</taxon>
        <taxon>Chordata</taxon>
        <taxon>Craniata</taxon>
        <taxon>Vertebrata</taxon>
        <taxon>Euteleostomi</taxon>
        <taxon>Mammalia</taxon>
        <taxon>Eutheria</taxon>
        <taxon>Euarchontoglires</taxon>
        <taxon>Primates</taxon>
        <taxon>Haplorrhini</taxon>
        <taxon>Catarrhini</taxon>
        <taxon>Cercopithecidae</taxon>
        <taxon>Cercopithecinae</taxon>
        <taxon>Papio</taxon>
    </lineage>
</organism>
<accession>A0A8I5NTC5</accession>
<proteinExistence type="predicted"/>
<evidence type="ECO:0000313" key="1">
    <source>
        <dbReference type="Ensembl" id="ENSPANP00000057765.1"/>
    </source>
</evidence>
<reference evidence="1" key="2">
    <citation type="submission" date="2025-08" db="UniProtKB">
        <authorList>
            <consortium name="Ensembl"/>
        </authorList>
    </citation>
    <scope>IDENTIFICATION</scope>
</reference>
<dbReference type="PANTHER" id="PTHR12138">
    <property type="entry name" value="PRIMATE-EXPANDED PROTEIN FAMILY"/>
    <property type="match status" value="1"/>
</dbReference>
<dbReference type="AlphaFoldDB" id="A0A8I5NTC5"/>
<dbReference type="PANTHER" id="PTHR12138:SF135">
    <property type="entry name" value="SAM DOMAIN-CONTAINING PROTEIN"/>
    <property type="match status" value="1"/>
</dbReference>
<dbReference type="Proteomes" id="UP000028761">
    <property type="component" value="Chromosome 20"/>
</dbReference>
<sequence length="119" mass="12960">DSLTLSPRLECNGAISTHCNLCLPGSSDSPASASREAGTTGLCHHVQLIFLFLVETGFQHVGQDGLDYLTSQSAQLSLLKFWDYRCEPQCSALAFLLSVCLFYSHPPFGSYLDKSTIVI</sequence>
<dbReference type="Ensembl" id="ENSPANT00000080939.1">
    <property type="protein sequence ID" value="ENSPANP00000057765.1"/>
    <property type="gene ID" value="ENSPANG00000045751.1"/>
</dbReference>
<reference evidence="1 2" key="1">
    <citation type="submission" date="2012-03" db="EMBL/GenBank/DDBJ databases">
        <title>Whole Genome Assembly of Papio anubis.</title>
        <authorList>
            <person name="Liu Y.L."/>
            <person name="Abraham K.A."/>
            <person name="Akbar H.A."/>
            <person name="Ali S.A."/>
            <person name="Anosike U.A."/>
            <person name="Aqrawi P.A."/>
            <person name="Arias F.A."/>
            <person name="Attaway T.A."/>
            <person name="Awwad R.A."/>
            <person name="Babu C.B."/>
            <person name="Bandaranaike D.B."/>
            <person name="Battles P.B."/>
            <person name="Bell A.B."/>
            <person name="Beltran B.B."/>
            <person name="Berhane-Mersha D.B."/>
            <person name="Bess C.B."/>
            <person name="Bickham C.B."/>
            <person name="Bolden T.B."/>
            <person name="Carter K.C."/>
            <person name="Chau D.C."/>
            <person name="Chavez A.C."/>
            <person name="Clerc-Blankenburg K.C."/>
            <person name="Coyle M.C."/>
            <person name="Dao M.D."/>
            <person name="Davila M.L.D."/>
            <person name="Davy-Carroll L.D."/>
            <person name="Denson S.D."/>
            <person name="Dinh H.D."/>
            <person name="Fernandez S.F."/>
            <person name="Fernando P.F."/>
            <person name="Forbes L.F."/>
            <person name="Francis C.F."/>
            <person name="Francisco L.F."/>
            <person name="Fu Q.F."/>
            <person name="Garcia-Iii R.G."/>
            <person name="Garrett T.G."/>
            <person name="Gross S.G."/>
            <person name="Gubbala S.G."/>
            <person name="Hirani K.H."/>
            <person name="Hogues M.H."/>
            <person name="Hollins B.H."/>
            <person name="Jackson L.J."/>
            <person name="Javaid M.J."/>
            <person name="Jhangiani S.J."/>
            <person name="Johnson A.J."/>
            <person name="Johnson B.J."/>
            <person name="Jones J.J."/>
            <person name="Joshi V.J."/>
            <person name="Kalu J.K."/>
            <person name="Khan N.K."/>
            <person name="Korchina V.K."/>
            <person name="Kovar C.K."/>
            <person name="Lago L.L."/>
            <person name="Lara F.L."/>
            <person name="Le T.-K.L."/>
            <person name="Lee S.L."/>
            <person name="Legall-Iii F.L."/>
            <person name="Lemon S.L."/>
            <person name="Liu J.L."/>
            <person name="Liu Y.-S.L."/>
            <person name="Liyanage D.L."/>
            <person name="Lopez J.L."/>
            <person name="Lorensuhewa L.L."/>
            <person name="Mata R.M."/>
            <person name="Mathew T.M."/>
            <person name="Mercado C.M."/>
            <person name="Mercado I.M."/>
            <person name="Morales K.M."/>
            <person name="Morgan M.M."/>
            <person name="Munidasa M.M."/>
            <person name="Ngo D.N."/>
            <person name="Nguyen L.N."/>
            <person name="Nguyen T.N."/>
            <person name="Nguyen N.N."/>
            <person name="Obregon M.O."/>
            <person name="Okwuonu G.O."/>
            <person name="Ongeri F.O."/>
            <person name="Onwere C.O."/>
            <person name="Osifeso I.O."/>
            <person name="Parra A.P."/>
            <person name="Patil S.P."/>
            <person name="Perez A.P."/>
            <person name="Perez Y.P."/>
            <person name="Pham C.P."/>
            <person name="Pu L.-L.P."/>
            <person name="Puazo M.P."/>
            <person name="Quiroz J.Q."/>
            <person name="Rouhana J.R."/>
            <person name="Ruiz M.R."/>
            <person name="Ruiz S.-J.R."/>
            <person name="Saada N.S."/>
            <person name="Santibanez J.S."/>
            <person name="Scheel M.S."/>
            <person name="Schneider B.S."/>
            <person name="Simmons D.S."/>
            <person name="Sisson I.S."/>
            <person name="Tang L.-Y.T."/>
            <person name="Thornton R.T."/>
            <person name="Tisius J.T."/>
            <person name="Toledanes G.T."/>
            <person name="Trejos Z.T."/>
            <person name="Usmani K.U."/>
            <person name="Varghese R.V."/>
            <person name="Vattathil S.V."/>
            <person name="Vee V.V."/>
            <person name="Walker D.W."/>
            <person name="Weissenberger G.W."/>
            <person name="White C.W."/>
            <person name="Williams A.W."/>
            <person name="Woodworth J.W."/>
            <person name="Wright R.W."/>
            <person name="Zhu Y.Z."/>
            <person name="Han Y.H."/>
            <person name="Newsham I.N."/>
            <person name="Nazareth L.N."/>
            <person name="Worley K.W."/>
            <person name="Muzny D.M."/>
            <person name="Rogers J.R."/>
            <person name="Gibbs R.G."/>
        </authorList>
    </citation>
    <scope>NUCLEOTIDE SEQUENCE [LARGE SCALE GENOMIC DNA]</scope>
</reference>
<dbReference type="PRINTS" id="PR02045">
    <property type="entry name" value="F138DOMAIN"/>
</dbReference>
<name>A0A8I5NTC5_PAPAN</name>
<keyword evidence="2" id="KW-1185">Reference proteome</keyword>
<protein>
    <submittedName>
        <fullName evidence="1">Uncharacterized protein</fullName>
    </submittedName>
</protein>